<dbReference type="InterPro" id="IPR029753">
    <property type="entry name" value="D-isomer_DH_CS"/>
</dbReference>
<dbReference type="EMBL" id="JACHGR010000002">
    <property type="protein sequence ID" value="MBB6054899.1"/>
    <property type="molecule type" value="Genomic_DNA"/>
</dbReference>
<feature type="domain" description="D-isomer specific 2-hydroxyacid dehydrogenase NAD-binding" evidence="5">
    <location>
        <begin position="108"/>
        <end position="283"/>
    </location>
</feature>
<dbReference type="CDD" id="cd12175">
    <property type="entry name" value="2-Hacid_dh_11"/>
    <property type="match status" value="1"/>
</dbReference>
<dbReference type="Proteomes" id="UP000585721">
    <property type="component" value="Unassembled WGS sequence"/>
</dbReference>
<reference evidence="6 7" key="1">
    <citation type="submission" date="2020-08" db="EMBL/GenBank/DDBJ databases">
        <title>Genomic Encyclopedia of Type Strains, Phase IV (KMG-IV): sequencing the most valuable type-strain genomes for metagenomic binning, comparative biology and taxonomic classification.</title>
        <authorList>
            <person name="Goeker M."/>
        </authorList>
    </citation>
    <scope>NUCLEOTIDE SEQUENCE [LARGE SCALE GENOMIC DNA]</scope>
    <source>
        <strain evidence="6 7">DSM 22975</strain>
    </source>
</reference>
<keyword evidence="7" id="KW-1185">Reference proteome</keyword>
<dbReference type="RefSeq" id="WP_188025694.1">
    <property type="nucleotide sequence ID" value="NZ_JACHGR010000002.1"/>
</dbReference>
<dbReference type="InterPro" id="IPR006140">
    <property type="entry name" value="D-isomer_DH_NAD-bd"/>
</dbReference>
<sequence length="315" mass="33791">MKVLFAAEEHAWGGILGKFRQALPDVEFVAAGGYGTQSLQGFDVLIPTMTKIDARLLATADQLQLIQQIGAGLEGVDLDAAKQHQIAVANVPTDISGNADSVAELGIYMMLALARNAHGIPRHFQQRESGRPMGLGLKGKTVGLIGLGGIGKALAKRLAAFDMRLIGIKQHIDPDFAKAHHLDWLGTLNELPTLLHQADFVVLSLPDSPETHHILNSQTFSQMKPGSFLVNLGRGGLIEKDALEAALKRGHLAGAGLDVFWQEPPDPADPIFQQNIIATPHIGGVTDISVQGIFEAACDNIRRLQAGEPILHRHA</sequence>
<dbReference type="PROSITE" id="PS00671">
    <property type="entry name" value="D_2_HYDROXYACID_DH_3"/>
    <property type="match status" value="1"/>
</dbReference>
<keyword evidence="2" id="KW-0520">NAD</keyword>
<comment type="caution">
    <text evidence="6">The sequence shown here is derived from an EMBL/GenBank/DDBJ whole genome shotgun (WGS) entry which is preliminary data.</text>
</comment>
<protein>
    <submittedName>
        <fullName evidence="6">Phosphoglycerate dehydrogenase-like enzyme</fullName>
    </submittedName>
</protein>
<keyword evidence="1 3" id="KW-0560">Oxidoreductase</keyword>
<dbReference type="SUPFAM" id="SSF51735">
    <property type="entry name" value="NAD(P)-binding Rossmann-fold domains"/>
    <property type="match status" value="1"/>
</dbReference>
<dbReference type="Pfam" id="PF00389">
    <property type="entry name" value="2-Hacid_dh"/>
    <property type="match status" value="1"/>
</dbReference>
<evidence type="ECO:0000256" key="3">
    <source>
        <dbReference type="RuleBase" id="RU003719"/>
    </source>
</evidence>
<dbReference type="InterPro" id="IPR036291">
    <property type="entry name" value="NAD(P)-bd_dom_sf"/>
</dbReference>
<dbReference type="PANTHER" id="PTHR42938">
    <property type="entry name" value="FORMATE DEHYDROGENASE 1"/>
    <property type="match status" value="1"/>
</dbReference>
<evidence type="ECO:0000256" key="1">
    <source>
        <dbReference type="ARBA" id="ARBA00023002"/>
    </source>
</evidence>
<accession>A0A841GAD3</accession>
<dbReference type="AlphaFoldDB" id="A0A841GAD3"/>
<feature type="domain" description="D-isomer specific 2-hydroxyacid dehydrogenase catalytic" evidence="4">
    <location>
        <begin position="38"/>
        <end position="312"/>
    </location>
</feature>
<dbReference type="PANTHER" id="PTHR42938:SF25">
    <property type="entry name" value="D-ISOMER SPECIFIC 2-HYDROXYACID DEHYDROGENASE FAMILY PROTEIN"/>
    <property type="match status" value="1"/>
</dbReference>
<dbReference type="GO" id="GO:0004617">
    <property type="term" value="F:phosphoglycerate dehydrogenase activity"/>
    <property type="evidence" value="ECO:0007669"/>
    <property type="project" value="TreeGrafter"/>
</dbReference>
<dbReference type="SUPFAM" id="SSF52283">
    <property type="entry name" value="Formate/glycerate dehydrogenase catalytic domain-like"/>
    <property type="match status" value="1"/>
</dbReference>
<evidence type="ECO:0000313" key="7">
    <source>
        <dbReference type="Proteomes" id="UP000585721"/>
    </source>
</evidence>
<dbReference type="Gene3D" id="3.40.50.720">
    <property type="entry name" value="NAD(P)-binding Rossmann-like Domain"/>
    <property type="match status" value="2"/>
</dbReference>
<dbReference type="InterPro" id="IPR006139">
    <property type="entry name" value="D-isomer_2_OHA_DH_cat_dom"/>
</dbReference>
<evidence type="ECO:0000313" key="6">
    <source>
        <dbReference type="EMBL" id="MBB6054899.1"/>
    </source>
</evidence>
<gene>
    <name evidence="6" type="ORF">HNR75_000771</name>
</gene>
<comment type="similarity">
    <text evidence="3">Belongs to the D-isomer specific 2-hydroxyacid dehydrogenase family.</text>
</comment>
<name>A0A841GAD3_9GAMM</name>
<dbReference type="Pfam" id="PF02826">
    <property type="entry name" value="2-Hacid_dh_C"/>
    <property type="match status" value="1"/>
</dbReference>
<evidence type="ECO:0000259" key="4">
    <source>
        <dbReference type="Pfam" id="PF00389"/>
    </source>
</evidence>
<dbReference type="GO" id="GO:0051287">
    <property type="term" value="F:NAD binding"/>
    <property type="evidence" value="ECO:0007669"/>
    <property type="project" value="InterPro"/>
</dbReference>
<evidence type="ECO:0000259" key="5">
    <source>
        <dbReference type="Pfam" id="PF02826"/>
    </source>
</evidence>
<organism evidence="6 7">
    <name type="scientific">Tolumonas osonensis</name>
    <dbReference type="NCBI Taxonomy" id="675874"/>
    <lineage>
        <taxon>Bacteria</taxon>
        <taxon>Pseudomonadati</taxon>
        <taxon>Pseudomonadota</taxon>
        <taxon>Gammaproteobacteria</taxon>
        <taxon>Aeromonadales</taxon>
        <taxon>Aeromonadaceae</taxon>
        <taxon>Tolumonas</taxon>
    </lineage>
</organism>
<proteinExistence type="inferred from homology"/>
<evidence type="ECO:0000256" key="2">
    <source>
        <dbReference type="ARBA" id="ARBA00023027"/>
    </source>
</evidence>